<evidence type="ECO:0000256" key="1">
    <source>
        <dbReference type="ARBA" id="ARBA00023015"/>
    </source>
</evidence>
<dbReference type="AlphaFoldDB" id="A4TBB8"/>
<dbReference type="KEGG" id="mgi:Mflv_3021"/>
<dbReference type="InterPro" id="IPR011075">
    <property type="entry name" value="TetR_C"/>
</dbReference>
<dbReference type="Gene3D" id="1.10.10.60">
    <property type="entry name" value="Homeodomain-like"/>
    <property type="match status" value="1"/>
</dbReference>
<reference evidence="7" key="2">
    <citation type="journal article" date="2013" name="PLoS ONE">
        <title>A Gene Expression Study of the Activities of Aromatic Ring-Cleavage Dioxygenases in Mycobacterium gilvum PYR-GCK to Changes in Salinity and pH during Pyrene Degradation.</title>
        <authorList>
            <person name="Badejo A.C."/>
            <person name="Badejo A.O."/>
            <person name="Shin K.H."/>
            <person name="Chai Y.G."/>
        </authorList>
    </citation>
    <scope>NUCLEOTIDE SEQUENCE [LARGE SCALE GENOMIC DNA]</scope>
    <source>
        <strain evidence="7">PYR-GCK</strain>
    </source>
</reference>
<dbReference type="SUPFAM" id="SSF48498">
    <property type="entry name" value="Tetracyclin repressor-like, C-terminal domain"/>
    <property type="match status" value="1"/>
</dbReference>
<sequence>MCVVSDPRSDPPSAPLKSRRTAREAQLLTITLQQLQQHGYDRLTVEAVATQAKASKATLYRRWPSKSDLVLAAFVEGTRLAAVPPRTGSLRDDLLRVGASVCQQACEHASTMRAVLNEMSHNPDLRKAMQDEFVHQHKLVIDEVLAEAVQRGEIDATAISDEIYDLLPGYLVFRALVSARPPTLKSVRTLVDKVLLPSLGHRGLSKPDGQ</sequence>
<dbReference type="InterPro" id="IPR050109">
    <property type="entry name" value="HTH-type_TetR-like_transc_reg"/>
</dbReference>
<feature type="region of interest" description="Disordered" evidence="5">
    <location>
        <begin position="1"/>
        <end position="20"/>
    </location>
</feature>
<reference evidence="7" key="1">
    <citation type="submission" date="2007-04" db="EMBL/GenBank/DDBJ databases">
        <authorList>
            <consortium name="US DOE Joint Genome Institute"/>
            <person name="Copeland A."/>
            <person name="Lucas S."/>
            <person name="Lapidus A."/>
            <person name="Barry K."/>
            <person name="Detter J.C."/>
            <person name="Glavina del Rio T."/>
            <person name="Hammon N."/>
            <person name="Israni S."/>
            <person name="Dalin E."/>
            <person name="Tice H."/>
            <person name="Pitluck S."/>
            <person name="Chain P."/>
            <person name="Malfatti S."/>
            <person name="Shin M."/>
            <person name="Vergez L."/>
            <person name="Schmutz J."/>
            <person name="Larimer F."/>
            <person name="Land M."/>
            <person name="Hauser L."/>
            <person name="Kyrpides N."/>
            <person name="Mikhailova N."/>
            <person name="Miller C."/>
            <person name="Richardson P."/>
        </authorList>
    </citation>
    <scope>NUCLEOTIDE SEQUENCE</scope>
    <source>
        <strain evidence="7">PYR-GCK</strain>
    </source>
</reference>
<dbReference type="InterPro" id="IPR001647">
    <property type="entry name" value="HTH_TetR"/>
</dbReference>
<organism evidence="7">
    <name type="scientific">Mycolicibacterium gilvum (strain PYR-GCK)</name>
    <name type="common">Mycobacterium gilvum (strain PYR-GCK)</name>
    <dbReference type="NCBI Taxonomy" id="350054"/>
    <lineage>
        <taxon>Bacteria</taxon>
        <taxon>Bacillati</taxon>
        <taxon>Actinomycetota</taxon>
        <taxon>Actinomycetes</taxon>
        <taxon>Mycobacteriales</taxon>
        <taxon>Mycobacteriaceae</taxon>
        <taxon>Mycolicibacterium</taxon>
    </lineage>
</organism>
<evidence type="ECO:0000256" key="3">
    <source>
        <dbReference type="ARBA" id="ARBA00023163"/>
    </source>
</evidence>
<dbReference type="InterPro" id="IPR009057">
    <property type="entry name" value="Homeodomain-like_sf"/>
</dbReference>
<protein>
    <submittedName>
        <fullName evidence="7">Transcriptional regulator, TetR family</fullName>
    </submittedName>
</protein>
<dbReference type="eggNOG" id="COG1309">
    <property type="taxonomic scope" value="Bacteria"/>
</dbReference>
<keyword evidence="1" id="KW-0805">Transcription regulation</keyword>
<dbReference type="Pfam" id="PF16859">
    <property type="entry name" value="TetR_C_11"/>
    <property type="match status" value="1"/>
</dbReference>
<feature type="domain" description="HTH tetR-type" evidence="6">
    <location>
        <begin position="21"/>
        <end position="81"/>
    </location>
</feature>
<evidence type="ECO:0000256" key="4">
    <source>
        <dbReference type="PROSITE-ProRule" id="PRU00335"/>
    </source>
</evidence>
<dbReference type="GO" id="GO:0003700">
    <property type="term" value="F:DNA-binding transcription factor activity"/>
    <property type="evidence" value="ECO:0007669"/>
    <property type="project" value="TreeGrafter"/>
</dbReference>
<evidence type="ECO:0000313" key="7">
    <source>
        <dbReference type="EMBL" id="ABP45498.1"/>
    </source>
</evidence>
<dbReference type="GO" id="GO:0000976">
    <property type="term" value="F:transcription cis-regulatory region binding"/>
    <property type="evidence" value="ECO:0007669"/>
    <property type="project" value="TreeGrafter"/>
</dbReference>
<evidence type="ECO:0000256" key="2">
    <source>
        <dbReference type="ARBA" id="ARBA00023125"/>
    </source>
</evidence>
<dbReference type="EMBL" id="CP000656">
    <property type="protein sequence ID" value="ABP45498.1"/>
    <property type="molecule type" value="Genomic_DNA"/>
</dbReference>
<dbReference type="STRING" id="350054.Mflv_3021"/>
<dbReference type="Pfam" id="PF00440">
    <property type="entry name" value="TetR_N"/>
    <property type="match status" value="1"/>
</dbReference>
<evidence type="ECO:0000259" key="6">
    <source>
        <dbReference type="PROSITE" id="PS50977"/>
    </source>
</evidence>
<dbReference type="PROSITE" id="PS01081">
    <property type="entry name" value="HTH_TETR_1"/>
    <property type="match status" value="1"/>
</dbReference>
<dbReference type="SUPFAM" id="SSF46689">
    <property type="entry name" value="Homeodomain-like"/>
    <property type="match status" value="1"/>
</dbReference>
<feature type="DNA-binding region" description="H-T-H motif" evidence="4">
    <location>
        <begin position="44"/>
        <end position="63"/>
    </location>
</feature>
<dbReference type="HOGENOM" id="CLU_069356_25_3_11"/>
<keyword evidence="3" id="KW-0804">Transcription</keyword>
<dbReference type="Gene3D" id="1.10.357.10">
    <property type="entry name" value="Tetracycline Repressor, domain 2"/>
    <property type="match status" value="1"/>
</dbReference>
<name>A4TBB8_MYCGI</name>
<dbReference type="PANTHER" id="PTHR30055:SF149">
    <property type="entry name" value="TETR-FAMILY TRANSCRIPTIONAL REGULATOR"/>
    <property type="match status" value="1"/>
</dbReference>
<dbReference type="PANTHER" id="PTHR30055">
    <property type="entry name" value="HTH-TYPE TRANSCRIPTIONAL REGULATOR RUTR"/>
    <property type="match status" value="1"/>
</dbReference>
<gene>
    <name evidence="7" type="ordered locus">Mflv_3021</name>
</gene>
<evidence type="ECO:0000256" key="5">
    <source>
        <dbReference type="SAM" id="MobiDB-lite"/>
    </source>
</evidence>
<proteinExistence type="predicted"/>
<dbReference type="PROSITE" id="PS50977">
    <property type="entry name" value="HTH_TETR_2"/>
    <property type="match status" value="1"/>
</dbReference>
<dbReference type="InterPro" id="IPR036271">
    <property type="entry name" value="Tet_transcr_reg_TetR-rel_C_sf"/>
</dbReference>
<keyword evidence="2 4" id="KW-0238">DNA-binding</keyword>
<accession>A4TBB8</accession>
<dbReference type="InterPro" id="IPR023772">
    <property type="entry name" value="DNA-bd_HTH_TetR-type_CS"/>
</dbReference>